<dbReference type="RefSeq" id="WP_130431229.1">
    <property type="nucleotide sequence ID" value="NZ_SHKP01000005.1"/>
</dbReference>
<keyword evidence="4 6" id="KW-1133">Transmembrane helix</keyword>
<gene>
    <name evidence="7" type="ORF">EV670_1505</name>
</gene>
<dbReference type="PANTHER" id="PTHR30250:SF11">
    <property type="entry name" value="O-ANTIGEN TRANSPORTER-RELATED"/>
    <property type="match status" value="1"/>
</dbReference>
<evidence type="ECO:0000313" key="8">
    <source>
        <dbReference type="Proteomes" id="UP000293671"/>
    </source>
</evidence>
<dbReference type="Pfam" id="PF13440">
    <property type="entry name" value="Polysacc_synt_3"/>
    <property type="match status" value="1"/>
</dbReference>
<keyword evidence="2" id="KW-1003">Cell membrane</keyword>
<reference evidence="7 8" key="1">
    <citation type="submission" date="2019-02" db="EMBL/GenBank/DDBJ databases">
        <title>Genomic Encyclopedia of Type Strains, Phase IV (KMG-IV): sequencing the most valuable type-strain genomes for metagenomic binning, comparative biology and taxonomic classification.</title>
        <authorList>
            <person name="Goeker M."/>
        </authorList>
    </citation>
    <scope>NUCLEOTIDE SEQUENCE [LARGE SCALE GENOMIC DNA]</scope>
    <source>
        <strain evidence="7 8">DSM 19570</strain>
    </source>
</reference>
<dbReference type="InterPro" id="IPR044550">
    <property type="entry name" value="WzxE"/>
</dbReference>
<feature type="transmembrane region" description="Helical" evidence="6">
    <location>
        <begin position="392"/>
        <end position="412"/>
    </location>
</feature>
<feature type="transmembrane region" description="Helical" evidence="6">
    <location>
        <begin position="327"/>
        <end position="352"/>
    </location>
</feature>
<evidence type="ECO:0000256" key="1">
    <source>
        <dbReference type="ARBA" id="ARBA00004651"/>
    </source>
</evidence>
<name>A0A4Q7VVS9_9BURK</name>
<feature type="transmembrane region" description="Helical" evidence="6">
    <location>
        <begin position="148"/>
        <end position="169"/>
    </location>
</feature>
<comment type="caution">
    <text evidence="7">The sequence shown here is derived from an EMBL/GenBank/DDBJ whole genome shotgun (WGS) entry which is preliminary data.</text>
</comment>
<dbReference type="GO" id="GO:0009246">
    <property type="term" value="P:enterobacterial common antigen biosynthetic process"/>
    <property type="evidence" value="ECO:0007669"/>
    <property type="project" value="InterPro"/>
</dbReference>
<sequence length="518" mass="54378">MNPTPASTAHATSEGAALAPAAPVKSSYQQILSACMLMGGSSAINIAVSIVRTKVVAVLLGPAGFGLMGMLSAIADLAHSLASMGINNSGVRQIAEAQAAGDTERVGRSAAVLRRVAWLLGLSGALLVVVLSAPIARLSFGDERHAGAVALLALAVFLRLIASGHAAVLQGARRIADLARIGAWGAAVSAVATVLIVFWLGEAGVAPALVASAAVQVLIVWHYARRLDISRVAVAWSDTWRESRPLLQLGFAFMASGLLMMAASYVVRLIVLHNGGLESAGYFQAAWTLGGLYVGFILGAMSADFYPRLVGLATQHDQMNQLVNEQTRVSVLLGGPGVIGTLILAPLLVPMFYSPQFAAAVDVLRWICLGMAVRVVSWPIGYVVIAKNRRALFVAVDAGWTALYLALCWTLVGKFGLVGAGISFLLANMFHLVLIAVVARRLVGFAWSQANARLLLAYAACAALAWIAPYFGSAWAHLMSGAALLLVSGYAVRSLVLLSEADLVPWARLRALLKGQRT</sequence>
<evidence type="ECO:0000256" key="3">
    <source>
        <dbReference type="ARBA" id="ARBA00022692"/>
    </source>
</evidence>
<feature type="transmembrane region" description="Helical" evidence="6">
    <location>
        <begin position="116"/>
        <end position="136"/>
    </location>
</feature>
<keyword evidence="5 6" id="KW-0472">Membrane</keyword>
<proteinExistence type="predicted"/>
<dbReference type="Proteomes" id="UP000293671">
    <property type="component" value="Unassembled WGS sequence"/>
</dbReference>
<evidence type="ECO:0000313" key="7">
    <source>
        <dbReference type="EMBL" id="RZU00792.1"/>
    </source>
</evidence>
<evidence type="ECO:0000256" key="2">
    <source>
        <dbReference type="ARBA" id="ARBA00022475"/>
    </source>
</evidence>
<feature type="transmembrane region" description="Helical" evidence="6">
    <location>
        <begin position="245"/>
        <end position="266"/>
    </location>
</feature>
<evidence type="ECO:0000256" key="6">
    <source>
        <dbReference type="SAM" id="Phobius"/>
    </source>
</evidence>
<dbReference type="InterPro" id="IPR050833">
    <property type="entry name" value="Poly_Biosynth_Transport"/>
</dbReference>
<feature type="transmembrane region" description="Helical" evidence="6">
    <location>
        <begin position="206"/>
        <end position="224"/>
    </location>
</feature>
<feature type="transmembrane region" description="Helical" evidence="6">
    <location>
        <begin position="450"/>
        <end position="468"/>
    </location>
</feature>
<feature type="transmembrane region" description="Helical" evidence="6">
    <location>
        <begin position="364"/>
        <end position="385"/>
    </location>
</feature>
<comment type="subcellular location">
    <subcellularLocation>
        <location evidence="1">Cell membrane</location>
        <topology evidence="1">Multi-pass membrane protein</topology>
    </subcellularLocation>
</comment>
<dbReference type="EMBL" id="SHKP01000005">
    <property type="protein sequence ID" value="RZU00792.1"/>
    <property type="molecule type" value="Genomic_DNA"/>
</dbReference>
<evidence type="ECO:0000256" key="4">
    <source>
        <dbReference type="ARBA" id="ARBA00022989"/>
    </source>
</evidence>
<evidence type="ECO:0000256" key="5">
    <source>
        <dbReference type="ARBA" id="ARBA00023136"/>
    </source>
</evidence>
<dbReference type="GO" id="GO:0005886">
    <property type="term" value="C:plasma membrane"/>
    <property type="evidence" value="ECO:0007669"/>
    <property type="project" value="UniProtKB-SubCell"/>
</dbReference>
<keyword evidence="8" id="KW-1185">Reference proteome</keyword>
<dbReference type="PANTHER" id="PTHR30250">
    <property type="entry name" value="PST FAMILY PREDICTED COLANIC ACID TRANSPORTER"/>
    <property type="match status" value="1"/>
</dbReference>
<dbReference type="OrthoDB" id="9769862at2"/>
<keyword evidence="3 6" id="KW-0812">Transmembrane</keyword>
<feature type="transmembrane region" description="Helical" evidence="6">
    <location>
        <begin position="418"/>
        <end position="438"/>
    </location>
</feature>
<dbReference type="CDD" id="cd13125">
    <property type="entry name" value="MATE_like_10"/>
    <property type="match status" value="1"/>
</dbReference>
<accession>A0A4Q7VVS9</accession>
<organism evidence="7 8">
    <name type="scientific">Rivibacter subsaxonicus</name>
    <dbReference type="NCBI Taxonomy" id="457575"/>
    <lineage>
        <taxon>Bacteria</taxon>
        <taxon>Pseudomonadati</taxon>
        <taxon>Pseudomonadota</taxon>
        <taxon>Betaproteobacteria</taxon>
        <taxon>Burkholderiales</taxon>
        <taxon>Rivibacter</taxon>
    </lineage>
</organism>
<feature type="transmembrane region" description="Helical" evidence="6">
    <location>
        <begin position="286"/>
        <end position="306"/>
    </location>
</feature>
<feature type="transmembrane region" description="Helical" evidence="6">
    <location>
        <begin position="181"/>
        <end position="200"/>
    </location>
</feature>
<dbReference type="AlphaFoldDB" id="A0A4Q7VVS9"/>
<feature type="transmembrane region" description="Helical" evidence="6">
    <location>
        <begin position="474"/>
        <end position="492"/>
    </location>
</feature>
<protein>
    <submittedName>
        <fullName evidence="7">PST family polysaccharide transporter</fullName>
    </submittedName>
</protein>